<dbReference type="Pfam" id="PF02518">
    <property type="entry name" value="HATPase_c"/>
    <property type="match status" value="1"/>
</dbReference>
<evidence type="ECO:0000256" key="1">
    <source>
        <dbReference type="ARBA" id="ARBA00000085"/>
    </source>
</evidence>
<keyword evidence="3 6" id="KW-0597">Phosphoprotein</keyword>
<dbReference type="InterPro" id="IPR011006">
    <property type="entry name" value="CheY-like_superfamily"/>
</dbReference>
<dbReference type="RefSeq" id="WP_142902714.1">
    <property type="nucleotide sequence ID" value="NZ_ML660088.1"/>
</dbReference>
<dbReference type="EMBL" id="VHSG01000004">
    <property type="protein sequence ID" value="TQV85167.1"/>
    <property type="molecule type" value="Genomic_DNA"/>
</dbReference>
<dbReference type="Gene3D" id="3.40.50.2300">
    <property type="match status" value="1"/>
</dbReference>
<proteinExistence type="predicted"/>
<dbReference type="EC" id="2.7.13.3" evidence="2"/>
<dbReference type="PROSITE" id="PS50109">
    <property type="entry name" value="HIS_KIN"/>
    <property type="match status" value="1"/>
</dbReference>
<keyword evidence="4" id="KW-0808">Transferase</keyword>
<dbReference type="SMART" id="SM00387">
    <property type="entry name" value="HATPase_c"/>
    <property type="match status" value="1"/>
</dbReference>
<dbReference type="PANTHER" id="PTHR43047:SF9">
    <property type="entry name" value="HISTIDINE KINASE"/>
    <property type="match status" value="1"/>
</dbReference>
<dbReference type="InterPro" id="IPR003661">
    <property type="entry name" value="HisK_dim/P_dom"/>
</dbReference>
<organism evidence="9 10">
    <name type="scientific">Exilibacterium tricleocarpae</name>
    <dbReference type="NCBI Taxonomy" id="2591008"/>
    <lineage>
        <taxon>Bacteria</taxon>
        <taxon>Pseudomonadati</taxon>
        <taxon>Pseudomonadota</taxon>
        <taxon>Gammaproteobacteria</taxon>
        <taxon>Cellvibrionales</taxon>
        <taxon>Cellvibrionaceae</taxon>
        <taxon>Exilibacterium</taxon>
    </lineage>
</organism>
<evidence type="ECO:0000259" key="7">
    <source>
        <dbReference type="PROSITE" id="PS50109"/>
    </source>
</evidence>
<name>A0A545U6S8_9GAMM</name>
<dbReference type="Pfam" id="PF00512">
    <property type="entry name" value="HisKA"/>
    <property type="match status" value="1"/>
</dbReference>
<evidence type="ECO:0000256" key="4">
    <source>
        <dbReference type="ARBA" id="ARBA00022679"/>
    </source>
</evidence>
<dbReference type="Proteomes" id="UP000319732">
    <property type="component" value="Unassembled WGS sequence"/>
</dbReference>
<dbReference type="SMART" id="SM00448">
    <property type="entry name" value="REC"/>
    <property type="match status" value="1"/>
</dbReference>
<dbReference type="SUPFAM" id="SSF52172">
    <property type="entry name" value="CheY-like"/>
    <property type="match status" value="1"/>
</dbReference>
<dbReference type="CDD" id="cd00156">
    <property type="entry name" value="REC"/>
    <property type="match status" value="1"/>
</dbReference>
<dbReference type="Gene3D" id="1.10.287.130">
    <property type="match status" value="1"/>
</dbReference>
<dbReference type="SUPFAM" id="SSF47384">
    <property type="entry name" value="Homodimeric domain of signal transducing histidine kinase"/>
    <property type="match status" value="1"/>
</dbReference>
<dbReference type="InterPro" id="IPR005467">
    <property type="entry name" value="His_kinase_dom"/>
</dbReference>
<dbReference type="Gene3D" id="3.30.565.10">
    <property type="entry name" value="Histidine kinase-like ATPase, C-terminal domain"/>
    <property type="match status" value="1"/>
</dbReference>
<dbReference type="GO" id="GO:0000155">
    <property type="term" value="F:phosphorelay sensor kinase activity"/>
    <property type="evidence" value="ECO:0007669"/>
    <property type="project" value="InterPro"/>
</dbReference>
<dbReference type="OrthoDB" id="9764438at2"/>
<dbReference type="GO" id="GO:0009927">
    <property type="term" value="F:histidine phosphotransfer kinase activity"/>
    <property type="evidence" value="ECO:0007669"/>
    <property type="project" value="TreeGrafter"/>
</dbReference>
<dbReference type="SMART" id="SM00388">
    <property type="entry name" value="HisKA"/>
    <property type="match status" value="1"/>
</dbReference>
<keyword evidence="10" id="KW-1185">Reference proteome</keyword>
<evidence type="ECO:0000259" key="8">
    <source>
        <dbReference type="PROSITE" id="PS50110"/>
    </source>
</evidence>
<dbReference type="InterPro" id="IPR001789">
    <property type="entry name" value="Sig_transdc_resp-reg_receiver"/>
</dbReference>
<comment type="caution">
    <text evidence="9">The sequence shown here is derived from an EMBL/GenBank/DDBJ whole genome shotgun (WGS) entry which is preliminary data.</text>
</comment>
<reference evidence="9 10" key="1">
    <citation type="submission" date="2019-06" db="EMBL/GenBank/DDBJ databases">
        <title>Whole genome sequence for Cellvibrionaceae sp. R142.</title>
        <authorList>
            <person name="Wang G."/>
        </authorList>
    </citation>
    <scope>NUCLEOTIDE SEQUENCE [LARGE SCALE GENOMIC DNA]</scope>
    <source>
        <strain evidence="9 10">R142</strain>
    </source>
</reference>
<dbReference type="Pfam" id="PF00072">
    <property type="entry name" value="Response_reg"/>
    <property type="match status" value="1"/>
</dbReference>
<accession>A0A545U6S8</accession>
<dbReference type="InterPro" id="IPR036890">
    <property type="entry name" value="HATPase_C_sf"/>
</dbReference>
<dbReference type="CDD" id="cd00082">
    <property type="entry name" value="HisKA"/>
    <property type="match status" value="1"/>
</dbReference>
<comment type="catalytic activity">
    <reaction evidence="1">
        <text>ATP + protein L-histidine = ADP + protein N-phospho-L-histidine.</text>
        <dbReference type="EC" id="2.7.13.3"/>
    </reaction>
</comment>
<evidence type="ECO:0000256" key="6">
    <source>
        <dbReference type="PROSITE-ProRule" id="PRU00169"/>
    </source>
</evidence>
<protein>
    <recommendedName>
        <fullName evidence="2">histidine kinase</fullName>
        <ecNumber evidence="2">2.7.13.3</ecNumber>
    </recommendedName>
</protein>
<dbReference type="InterPro" id="IPR004358">
    <property type="entry name" value="Sig_transdc_His_kin-like_C"/>
</dbReference>
<dbReference type="GO" id="GO:0005886">
    <property type="term" value="C:plasma membrane"/>
    <property type="evidence" value="ECO:0007669"/>
    <property type="project" value="TreeGrafter"/>
</dbReference>
<dbReference type="InterPro" id="IPR036097">
    <property type="entry name" value="HisK_dim/P_sf"/>
</dbReference>
<gene>
    <name evidence="9" type="ORF">FKG94_02975</name>
</gene>
<feature type="domain" description="Response regulatory" evidence="8">
    <location>
        <begin position="353"/>
        <end position="470"/>
    </location>
</feature>
<dbReference type="PANTHER" id="PTHR43047">
    <property type="entry name" value="TWO-COMPONENT HISTIDINE PROTEIN KINASE"/>
    <property type="match status" value="1"/>
</dbReference>
<evidence type="ECO:0000313" key="9">
    <source>
        <dbReference type="EMBL" id="TQV85167.1"/>
    </source>
</evidence>
<dbReference type="AlphaFoldDB" id="A0A545U6S8"/>
<dbReference type="PRINTS" id="PR00344">
    <property type="entry name" value="BCTRLSENSOR"/>
</dbReference>
<dbReference type="PROSITE" id="PS50110">
    <property type="entry name" value="RESPONSE_REGULATORY"/>
    <property type="match status" value="1"/>
</dbReference>
<evidence type="ECO:0000256" key="3">
    <source>
        <dbReference type="ARBA" id="ARBA00022553"/>
    </source>
</evidence>
<sequence>MDGFVSAIKQMSQAACAEEIAGIAAAAARNITGIGEINFSVDGGEVTCRFEGSADIPIQQANLLEALAASAAVALEHLALRQGVEERVQEKTQTLEHAMTLASQSRETKARFLAMASHDLRQPLQTISAIRGVLARLVDNADAQSHIAAMGDAIAVMETMLNNLLDFSKLEAGAVTPTRESFQIGTLIKTLQTDFSYLADDKGLALTACRGSGMEADTLVNSDPYLLGEILRNLISNAVKYTEAGAVEIQWERVGDHCRVSVRDTGCGMPEGRLEMIFHEYVQLNPDRQQQQKSLGLGLAVVRQLADLLQHPVAVESHLGQGSVFSIDIPLATQEAAPVVEAVATGGDGEGATVLYIEDDPGLVDAVEVLLEMEGFKVMSAAGHDEAVALVANQGAIPDIILVDWWLPGPVYGHTLVREIRAPLGRDIPAIMLTGQTLDNELEEASQVVQYVLRKPVDADALIDHIGLVLRGVQL</sequence>
<evidence type="ECO:0000256" key="2">
    <source>
        <dbReference type="ARBA" id="ARBA00012438"/>
    </source>
</evidence>
<dbReference type="SUPFAM" id="SSF55874">
    <property type="entry name" value="ATPase domain of HSP90 chaperone/DNA topoisomerase II/histidine kinase"/>
    <property type="match status" value="1"/>
</dbReference>
<keyword evidence="5 9" id="KW-0418">Kinase</keyword>
<feature type="modified residue" description="4-aspartylphosphate" evidence="6">
    <location>
        <position position="404"/>
    </location>
</feature>
<dbReference type="InterPro" id="IPR003594">
    <property type="entry name" value="HATPase_dom"/>
</dbReference>
<feature type="domain" description="Histidine kinase" evidence="7">
    <location>
        <begin position="115"/>
        <end position="333"/>
    </location>
</feature>
<evidence type="ECO:0000256" key="5">
    <source>
        <dbReference type="ARBA" id="ARBA00022777"/>
    </source>
</evidence>
<evidence type="ECO:0000313" key="10">
    <source>
        <dbReference type="Proteomes" id="UP000319732"/>
    </source>
</evidence>